<evidence type="ECO:0000313" key="11">
    <source>
        <dbReference type="Proteomes" id="UP001050808"/>
    </source>
</evidence>
<evidence type="ECO:0000256" key="1">
    <source>
        <dbReference type="ARBA" id="ARBA00009388"/>
    </source>
</evidence>
<dbReference type="Pfam" id="PF02868">
    <property type="entry name" value="Peptidase_M4_C"/>
    <property type="match status" value="1"/>
</dbReference>
<proteinExistence type="inferred from homology"/>
<name>A0ABQ3R056_9ACTN</name>
<feature type="chain" id="PRO_5044974369" description="Neutral metalloproteinase" evidence="8">
    <location>
        <begin position="29"/>
        <end position="677"/>
    </location>
</feature>
<evidence type="ECO:0000256" key="7">
    <source>
        <dbReference type="ARBA" id="ARBA00023049"/>
    </source>
</evidence>
<dbReference type="EC" id="3.4.24.-" evidence="8"/>
<accession>A0ABQ3R056</accession>
<dbReference type="Gene3D" id="1.10.390.10">
    <property type="entry name" value="Neutral Protease Domain 2"/>
    <property type="match status" value="1"/>
</dbReference>
<sequence length="677" mass="69740">MRSTHRRRATATGALIAAAAMLSVGVQAGSASARPDDSAATAALKAQAVRNPGALPATLSPSQRAELIRQATATTAATAKELGLSAQEKLVVHDVSKDQDGTTHTRYERTFDGLPVLGGDLMVDTAAGKTKDVLKANNSALKGISTAAPANAPAAAEGLAVKAAKAAGSKADKADSARKVIWMVKGAPTLAYETVVGGLQDDGTPNQLHVITDARTGAKLHQWQGIETGVGNTHYSGQVTLGTSQSGSNYTLTDAARGGHKTYNLNHGSSGTGSLFTQTNDTWGDGTNSNAATAGADAAYGAGETWDFYKNVFGRSGIRGDGVGAYSRVHYGNAYVNAFWDDSCFCMTYGDGSGNNDPLTSLDVAGHEMTHGVTAATAGLNYADESGGLNEATSDIMGTSVEFYANNASDPGDYLIGEKININGDGTPLRYMDKPSKDGGSADSWYSGVGNLDVHYSSGPANHWFYLASEGSGAKVINGVSYDSPTSDGLPVTGIGRDKAQLIWYKALTTKFNSSTDYAGARAGTIAAATELYGASSAEVTNITNAWAAINVGARAGGGDPGGKVFESTTRVDIPDYPGAAVTDPVTVSGITGNAPSTLKVGVKITHTYIGDLQIDLVAPNGTSFRLKNSSSDSTANLDKTYTVNASGVAANGVWKLKVQDKASQDVGTITDFKLSF</sequence>
<dbReference type="InterPro" id="IPR023612">
    <property type="entry name" value="Peptidase_M4"/>
</dbReference>
<evidence type="ECO:0000256" key="4">
    <source>
        <dbReference type="ARBA" id="ARBA00022729"/>
    </source>
</evidence>
<protein>
    <recommendedName>
        <fullName evidence="8">Neutral metalloproteinase</fullName>
        <ecNumber evidence="8">3.4.24.-</ecNumber>
    </recommendedName>
</protein>
<dbReference type="CDD" id="cd09597">
    <property type="entry name" value="M4_TLP"/>
    <property type="match status" value="1"/>
</dbReference>
<dbReference type="InterPro" id="IPR013856">
    <property type="entry name" value="Peptidase_M4_domain"/>
</dbReference>
<feature type="domain" description="P/Homo B" evidence="9">
    <location>
        <begin position="559"/>
        <end position="677"/>
    </location>
</feature>
<evidence type="ECO:0000256" key="3">
    <source>
        <dbReference type="ARBA" id="ARBA00022723"/>
    </source>
</evidence>
<evidence type="ECO:0000256" key="2">
    <source>
        <dbReference type="ARBA" id="ARBA00022670"/>
    </source>
</evidence>
<keyword evidence="4 8" id="KW-0732">Signal</keyword>
<dbReference type="PANTHER" id="PTHR33794:SF1">
    <property type="entry name" value="BACILLOLYSIN"/>
    <property type="match status" value="1"/>
</dbReference>
<dbReference type="SUPFAM" id="SSF55486">
    <property type="entry name" value="Metalloproteases ('zincins'), catalytic domain"/>
    <property type="match status" value="1"/>
</dbReference>
<dbReference type="Pfam" id="PF07504">
    <property type="entry name" value="FTP"/>
    <property type="match status" value="1"/>
</dbReference>
<keyword evidence="3" id="KW-0479">Metal-binding</keyword>
<keyword evidence="6 8" id="KW-0862">Zinc</keyword>
<gene>
    <name evidence="10" type="ORF">Sviol_72220</name>
</gene>
<keyword evidence="11" id="KW-1185">Reference proteome</keyword>
<comment type="subcellular location">
    <subcellularLocation>
        <location evidence="8">Secreted</location>
    </subcellularLocation>
</comment>
<keyword evidence="7 8" id="KW-0482">Metalloprotease</keyword>
<comment type="function">
    <text evidence="8">Extracellular zinc metalloprotease.</text>
</comment>
<dbReference type="Proteomes" id="UP001050808">
    <property type="component" value="Unassembled WGS sequence"/>
</dbReference>
<evidence type="ECO:0000256" key="8">
    <source>
        <dbReference type="RuleBase" id="RU366073"/>
    </source>
</evidence>
<dbReference type="Gene3D" id="3.10.170.10">
    <property type="match status" value="1"/>
</dbReference>
<comment type="similarity">
    <text evidence="1 8">Belongs to the peptidase M4 family.</text>
</comment>
<evidence type="ECO:0000313" key="10">
    <source>
        <dbReference type="EMBL" id="GHI42814.1"/>
    </source>
</evidence>
<dbReference type="RefSeq" id="WP_189963837.1">
    <property type="nucleotide sequence ID" value="NZ_BMUA01000009.1"/>
</dbReference>
<dbReference type="InterPro" id="IPR002884">
    <property type="entry name" value="P_dom"/>
</dbReference>
<dbReference type="PROSITE" id="PS51829">
    <property type="entry name" value="P_HOMO_B"/>
    <property type="match status" value="1"/>
</dbReference>
<dbReference type="PRINTS" id="PR00730">
    <property type="entry name" value="THERMOLYSIN"/>
</dbReference>
<keyword evidence="8" id="KW-0964">Secreted</keyword>
<evidence type="ECO:0000259" key="9">
    <source>
        <dbReference type="PROSITE" id="PS51829"/>
    </source>
</evidence>
<dbReference type="InterPro" id="IPR050728">
    <property type="entry name" value="Zinc_Metalloprotease_M4"/>
</dbReference>
<dbReference type="Gene3D" id="3.10.450.40">
    <property type="match status" value="1"/>
</dbReference>
<dbReference type="Pfam" id="PF01447">
    <property type="entry name" value="Peptidase_M4"/>
    <property type="match status" value="1"/>
</dbReference>
<dbReference type="EMBL" id="BNDY01000017">
    <property type="protein sequence ID" value="GHI42814.1"/>
    <property type="molecule type" value="Genomic_DNA"/>
</dbReference>
<dbReference type="Gene3D" id="2.60.120.260">
    <property type="entry name" value="Galactose-binding domain-like"/>
    <property type="match status" value="1"/>
</dbReference>
<organism evidence="10 11">
    <name type="scientific">Streptomyces violascens</name>
    <dbReference type="NCBI Taxonomy" id="67381"/>
    <lineage>
        <taxon>Bacteria</taxon>
        <taxon>Bacillati</taxon>
        <taxon>Actinomycetota</taxon>
        <taxon>Actinomycetes</taxon>
        <taxon>Kitasatosporales</taxon>
        <taxon>Streptomycetaceae</taxon>
        <taxon>Streptomyces</taxon>
    </lineage>
</organism>
<keyword evidence="2 8" id="KW-0645">Protease</keyword>
<comment type="cofactor">
    <cofactor evidence="8">
        <name>Zn(2+)</name>
        <dbReference type="ChEBI" id="CHEBI:29105"/>
    </cofactor>
</comment>
<reference evidence="10" key="1">
    <citation type="submission" date="2024-05" db="EMBL/GenBank/DDBJ databases">
        <title>Whole genome shotgun sequence of Streptomyces violascens NBRC 12920.</title>
        <authorList>
            <person name="Komaki H."/>
            <person name="Tamura T."/>
        </authorList>
    </citation>
    <scope>NUCLEOTIDE SEQUENCE</scope>
    <source>
        <strain evidence="10">NBRC 12920</strain>
    </source>
</reference>
<dbReference type="Pfam" id="PF01483">
    <property type="entry name" value="P_proprotein"/>
    <property type="match status" value="1"/>
</dbReference>
<dbReference type="InterPro" id="IPR001570">
    <property type="entry name" value="Peptidase_M4_C_domain"/>
</dbReference>
<evidence type="ECO:0000256" key="6">
    <source>
        <dbReference type="ARBA" id="ARBA00022833"/>
    </source>
</evidence>
<comment type="caution">
    <text evidence="10">The sequence shown here is derived from an EMBL/GenBank/DDBJ whole genome shotgun (WGS) entry which is preliminary data.</text>
</comment>
<dbReference type="InterPro" id="IPR011096">
    <property type="entry name" value="FTP_domain"/>
</dbReference>
<dbReference type="SUPFAM" id="SSF49785">
    <property type="entry name" value="Galactose-binding domain-like"/>
    <property type="match status" value="1"/>
</dbReference>
<dbReference type="InterPro" id="IPR008979">
    <property type="entry name" value="Galactose-bd-like_sf"/>
</dbReference>
<dbReference type="PANTHER" id="PTHR33794">
    <property type="entry name" value="BACILLOLYSIN"/>
    <property type="match status" value="1"/>
</dbReference>
<keyword evidence="5 8" id="KW-0378">Hydrolase</keyword>
<dbReference type="InterPro" id="IPR027268">
    <property type="entry name" value="Peptidase_M4/M1_CTD_sf"/>
</dbReference>
<feature type="signal peptide" evidence="8">
    <location>
        <begin position="1"/>
        <end position="28"/>
    </location>
</feature>
<evidence type="ECO:0000256" key="5">
    <source>
        <dbReference type="ARBA" id="ARBA00022801"/>
    </source>
</evidence>
<dbReference type="Gene3D" id="3.10.450.490">
    <property type="match status" value="1"/>
</dbReference>